<dbReference type="UniPathway" id="UPA00075">
    <property type="reaction ID" value="UER00335"/>
</dbReference>
<gene>
    <name evidence="8 10" type="primary">purA</name>
</gene>
<evidence type="ECO:0000256" key="9">
    <source>
        <dbReference type="RuleBase" id="RU000520"/>
    </source>
</evidence>
<keyword evidence="3 8" id="KW-0479">Metal-binding</keyword>
<keyword evidence="7 8" id="KW-0342">GTP-binding</keyword>
<dbReference type="InterPro" id="IPR042111">
    <property type="entry name" value="Adenylosuccinate_synth_dom3"/>
</dbReference>
<sequence length="333" mass="35812">MPSTVVVGGFFGDEGKGKIISYLAKKDNPTIVVRGGAGPNAGHTIKDDNTTYKVRMLPSGFLNKNARVMIGPGVVVDPQVFLKEIQEFGVSGRAFMDNHCGIIEQNHLDQDSKGRLKEKIGSTGSGTGPANAERAMRTLKMAKDVESLSSYIKDVPDEINSALKNKEEILVEGTQGTHLSLWHGTYPFVTSKDVTAAGICADVGLGPKSVNEVLVVFKAYLTRVGTGPMPGELGAEETEKKGWAEFGTVTGRPRRAAEFDFNLARRAVMLNSATQIAITKLDVRFPECSGVKSMNELSSDAKSFIKNIEEKLEVPVTLIGTGPLVDDVVDLRA</sequence>
<dbReference type="PROSITE" id="PS01266">
    <property type="entry name" value="ADENYLOSUCCIN_SYN_1"/>
    <property type="match status" value="1"/>
</dbReference>
<dbReference type="PANTHER" id="PTHR11846">
    <property type="entry name" value="ADENYLOSUCCINATE SYNTHETASE"/>
    <property type="match status" value="1"/>
</dbReference>
<dbReference type="GO" id="GO:0044208">
    <property type="term" value="P:'de novo' AMP biosynthetic process"/>
    <property type="evidence" value="ECO:0007669"/>
    <property type="project" value="UniProtKB-UniRule"/>
</dbReference>
<dbReference type="GO" id="GO:0000287">
    <property type="term" value="F:magnesium ion binding"/>
    <property type="evidence" value="ECO:0007669"/>
    <property type="project" value="UniProtKB-UniRule"/>
</dbReference>
<dbReference type="Gene3D" id="3.40.440.10">
    <property type="entry name" value="Adenylosuccinate Synthetase, subunit A, domain 1"/>
    <property type="match status" value="2"/>
</dbReference>
<keyword evidence="2 8" id="KW-0436">Ligase</keyword>
<evidence type="ECO:0000256" key="7">
    <source>
        <dbReference type="ARBA" id="ARBA00023134"/>
    </source>
</evidence>
<dbReference type="CDD" id="cd03108">
    <property type="entry name" value="AdSS"/>
    <property type="match status" value="1"/>
</dbReference>
<comment type="pathway">
    <text evidence="8 9">Purine metabolism; AMP biosynthesis via de novo pathway; AMP from IMP: step 1/2.</text>
</comment>
<feature type="binding site" evidence="8">
    <location>
        <position position="42"/>
    </location>
    <ligand>
        <name>Mg(2+)</name>
        <dbReference type="ChEBI" id="CHEBI:18420"/>
    </ligand>
</feature>
<feature type="active site" description="Proton donor" evidence="8">
    <location>
        <position position="43"/>
    </location>
</feature>
<evidence type="ECO:0000256" key="6">
    <source>
        <dbReference type="ARBA" id="ARBA00022842"/>
    </source>
</evidence>
<evidence type="ECO:0000313" key="10">
    <source>
        <dbReference type="EMBL" id="AIF02355.1"/>
    </source>
</evidence>
<comment type="function">
    <text evidence="8">Plays an important role in the de novo pathway of purine nucleotide biosynthesis. Catalyzes the first committed step in the biosynthesis of AMP from IMP.</text>
</comment>
<feature type="binding site" description="in other chain" evidence="8">
    <location>
        <begin position="13"/>
        <end position="16"/>
    </location>
    <ligand>
        <name>IMP</name>
        <dbReference type="ChEBI" id="CHEBI:58053"/>
        <note>ligand shared between dimeric partners</note>
    </ligand>
</feature>
<evidence type="ECO:0000256" key="2">
    <source>
        <dbReference type="ARBA" id="ARBA00022598"/>
    </source>
</evidence>
<proteinExistence type="inferred from homology"/>
<feature type="binding site" description="in other chain" evidence="8">
    <location>
        <begin position="40"/>
        <end position="43"/>
    </location>
    <ligand>
        <name>IMP</name>
        <dbReference type="ChEBI" id="CHEBI:58053"/>
        <note>ligand shared between dimeric partners</note>
    </ligand>
</feature>
<comment type="subunit">
    <text evidence="8">Homodimer.</text>
</comment>
<reference evidence="10" key="1">
    <citation type="journal article" date="2014" name="Genome Biol. Evol.">
        <title>Pangenome evidence for extensive interdomain horizontal transfer affecting lineage core and shell genes in uncultured planktonic thaumarchaeota and euryarchaeota.</title>
        <authorList>
            <person name="Deschamps P."/>
            <person name="Zivanovic Y."/>
            <person name="Moreira D."/>
            <person name="Rodriguez-Valera F."/>
            <person name="Lopez-Garcia P."/>
        </authorList>
    </citation>
    <scope>NUCLEOTIDE SEQUENCE</scope>
</reference>
<feature type="binding site" evidence="8">
    <location>
        <position position="254"/>
    </location>
    <ligand>
        <name>GTP</name>
        <dbReference type="ChEBI" id="CHEBI:37565"/>
    </ligand>
</feature>
<feature type="binding site" description="in other chain" evidence="8">
    <location>
        <position position="252"/>
    </location>
    <ligand>
        <name>IMP</name>
        <dbReference type="ChEBI" id="CHEBI:58053"/>
        <note>ligand shared between dimeric partners</note>
    </ligand>
</feature>
<name>A0A075GGL8_9ARCH</name>
<dbReference type="Pfam" id="PF00709">
    <property type="entry name" value="Adenylsucc_synt"/>
    <property type="match status" value="2"/>
</dbReference>
<comment type="subcellular location">
    <subcellularLocation>
        <location evidence="8">Cytoplasm</location>
    </subcellularLocation>
</comment>
<dbReference type="GO" id="GO:0005525">
    <property type="term" value="F:GTP binding"/>
    <property type="evidence" value="ECO:0007669"/>
    <property type="project" value="UniProtKB-UniRule"/>
</dbReference>
<dbReference type="SUPFAM" id="SSF52540">
    <property type="entry name" value="P-loop containing nucleoside triphosphate hydrolases"/>
    <property type="match status" value="1"/>
</dbReference>
<evidence type="ECO:0000256" key="1">
    <source>
        <dbReference type="ARBA" id="ARBA00022490"/>
    </source>
</evidence>
<dbReference type="NCBIfam" id="NF003295">
    <property type="entry name" value="PRK04293.1"/>
    <property type="match status" value="1"/>
</dbReference>
<feature type="binding site" evidence="8">
    <location>
        <begin position="12"/>
        <end position="18"/>
    </location>
    <ligand>
        <name>GTP</name>
        <dbReference type="ChEBI" id="CHEBI:37565"/>
    </ligand>
</feature>
<comment type="cofactor">
    <cofactor evidence="8">
        <name>Mg(2+)</name>
        <dbReference type="ChEBI" id="CHEBI:18420"/>
    </cofactor>
    <text evidence="8">Binds 1 Mg(2+) ion per subunit.</text>
</comment>
<dbReference type="InterPro" id="IPR042109">
    <property type="entry name" value="Adenylosuccinate_synth_dom1"/>
</dbReference>
<keyword evidence="4 8" id="KW-0547">Nucleotide-binding</keyword>
<feature type="binding site" evidence="8">
    <location>
        <begin position="42"/>
        <end position="44"/>
    </location>
    <ligand>
        <name>GTP</name>
        <dbReference type="ChEBI" id="CHEBI:37565"/>
    </ligand>
</feature>
<dbReference type="InterPro" id="IPR001114">
    <property type="entry name" value="Adenylosuccinate_synthetase"/>
</dbReference>
<organism evidence="10">
    <name type="scientific">uncultured marine thaumarchaeote KM3_156_B03</name>
    <dbReference type="NCBI Taxonomy" id="1456022"/>
    <lineage>
        <taxon>Archaea</taxon>
        <taxon>Nitrososphaerota</taxon>
        <taxon>environmental samples</taxon>
    </lineage>
</organism>
<keyword evidence="1 8" id="KW-0963">Cytoplasm</keyword>
<dbReference type="EMBL" id="KF900647">
    <property type="protein sequence ID" value="AIF02355.1"/>
    <property type="molecule type" value="Genomic_DNA"/>
</dbReference>
<comment type="catalytic activity">
    <reaction evidence="8 9">
        <text>IMP + L-aspartate + GTP = N(6)-(1,2-dicarboxyethyl)-AMP + GDP + phosphate + 2 H(+)</text>
        <dbReference type="Rhea" id="RHEA:15753"/>
        <dbReference type="ChEBI" id="CHEBI:15378"/>
        <dbReference type="ChEBI" id="CHEBI:29991"/>
        <dbReference type="ChEBI" id="CHEBI:37565"/>
        <dbReference type="ChEBI" id="CHEBI:43474"/>
        <dbReference type="ChEBI" id="CHEBI:57567"/>
        <dbReference type="ChEBI" id="CHEBI:58053"/>
        <dbReference type="ChEBI" id="CHEBI:58189"/>
        <dbReference type="EC" id="6.3.4.4"/>
    </reaction>
</comment>
<evidence type="ECO:0000256" key="5">
    <source>
        <dbReference type="ARBA" id="ARBA00022755"/>
    </source>
</evidence>
<comment type="similarity">
    <text evidence="8 9">Belongs to the adenylosuccinate synthetase family.</text>
</comment>
<feature type="binding site" evidence="8">
    <location>
        <position position="13"/>
    </location>
    <ligand>
        <name>Mg(2+)</name>
        <dbReference type="ChEBI" id="CHEBI:18420"/>
    </ligand>
</feature>
<keyword evidence="5 8" id="KW-0658">Purine biosynthesis</keyword>
<feature type="binding site" description="in other chain" evidence="8">
    <location>
        <position position="123"/>
    </location>
    <ligand>
        <name>IMP</name>
        <dbReference type="ChEBI" id="CHEBI:58053"/>
        <note>ligand shared between dimeric partners</note>
    </ligand>
</feature>
<dbReference type="PANTHER" id="PTHR11846:SF0">
    <property type="entry name" value="ADENYLOSUCCINATE SYNTHETASE"/>
    <property type="match status" value="1"/>
</dbReference>
<feature type="active site" description="Proton acceptor" evidence="8">
    <location>
        <position position="13"/>
    </location>
</feature>
<dbReference type="GO" id="GO:0005737">
    <property type="term" value="C:cytoplasm"/>
    <property type="evidence" value="ECO:0007669"/>
    <property type="project" value="UniProtKB-SubCell"/>
</dbReference>
<dbReference type="SMART" id="SM00788">
    <property type="entry name" value="Adenylsucc_synt"/>
    <property type="match status" value="1"/>
</dbReference>
<keyword evidence="6 8" id="KW-0460">Magnesium</keyword>
<feature type="binding site" evidence="8">
    <location>
        <begin position="280"/>
        <end position="282"/>
    </location>
    <ligand>
        <name>GTP</name>
        <dbReference type="ChEBI" id="CHEBI:37565"/>
    </ligand>
</feature>
<dbReference type="Gene3D" id="3.90.170.10">
    <property type="entry name" value="Adenylosuccinate Synthetase, subunit A, domain 3"/>
    <property type="match status" value="2"/>
</dbReference>
<dbReference type="GO" id="GO:0046040">
    <property type="term" value="P:IMP metabolic process"/>
    <property type="evidence" value="ECO:0007669"/>
    <property type="project" value="TreeGrafter"/>
</dbReference>
<dbReference type="HAMAP" id="MF_00011">
    <property type="entry name" value="Adenylosucc_synth"/>
    <property type="match status" value="1"/>
</dbReference>
<feature type="binding site" evidence="8">
    <location>
        <begin position="320"/>
        <end position="322"/>
    </location>
    <ligand>
        <name>GTP</name>
        <dbReference type="ChEBI" id="CHEBI:37565"/>
    </ligand>
</feature>
<dbReference type="InterPro" id="IPR027417">
    <property type="entry name" value="P-loop_NTPase"/>
</dbReference>
<dbReference type="GO" id="GO:0004019">
    <property type="term" value="F:adenylosuccinate synthase activity"/>
    <property type="evidence" value="ECO:0007669"/>
    <property type="project" value="UniProtKB-UniRule"/>
</dbReference>
<dbReference type="AlphaFoldDB" id="A0A075GGL8"/>
<evidence type="ECO:0000256" key="8">
    <source>
        <dbReference type="HAMAP-Rule" id="MF_00011"/>
    </source>
</evidence>
<dbReference type="EC" id="6.3.4.4" evidence="8 9"/>
<accession>A0A075GGL8</accession>
<feature type="binding site" evidence="8">
    <location>
        <begin position="248"/>
        <end position="254"/>
    </location>
    <ligand>
        <name>substrate</name>
    </ligand>
</feature>
<feature type="binding site" evidence="8">
    <location>
        <position position="137"/>
    </location>
    <ligand>
        <name>IMP</name>
        <dbReference type="ChEBI" id="CHEBI:58053"/>
        <note>ligand shared between dimeric partners</note>
    </ligand>
</feature>
<dbReference type="FunFam" id="3.40.440.10:FF:000007">
    <property type="entry name" value="Adenylosuccinate synthetase"/>
    <property type="match status" value="1"/>
</dbReference>
<feature type="binding site" description="in other chain" evidence="8">
    <location>
        <position position="175"/>
    </location>
    <ligand>
        <name>IMP</name>
        <dbReference type="ChEBI" id="CHEBI:58053"/>
        <note>ligand shared between dimeric partners</note>
    </ligand>
</feature>
<dbReference type="InterPro" id="IPR018220">
    <property type="entry name" value="Adenylosuccin_syn_GTP-bd"/>
</dbReference>
<evidence type="ECO:0000256" key="4">
    <source>
        <dbReference type="ARBA" id="ARBA00022741"/>
    </source>
</evidence>
<feature type="binding site" description="in other chain" evidence="8">
    <location>
        <position position="190"/>
    </location>
    <ligand>
        <name>IMP</name>
        <dbReference type="ChEBI" id="CHEBI:58053"/>
        <note>ligand shared between dimeric partners</note>
    </ligand>
</feature>
<evidence type="ECO:0000256" key="3">
    <source>
        <dbReference type="ARBA" id="ARBA00022723"/>
    </source>
</evidence>
<protein>
    <recommendedName>
        <fullName evidence="8 9">Adenylosuccinate synthetase</fullName>
        <shortName evidence="8">AMPSase</shortName>
        <shortName evidence="8">AdSS</shortName>
        <ecNumber evidence="8 9">6.3.4.4</ecNumber>
    </recommendedName>
    <alternativeName>
        <fullName evidence="8">IMP--aspartate ligase</fullName>
    </alternativeName>
</protein>